<gene>
    <name evidence="8" type="ORF">HNQ39_004003</name>
</gene>
<name>A0A7W9SSS1_ARMRO</name>
<comment type="caution">
    <text evidence="8">The sequence shown here is derived from an EMBL/GenBank/DDBJ whole genome shotgun (WGS) entry which is preliminary data.</text>
</comment>
<evidence type="ECO:0000256" key="7">
    <source>
        <dbReference type="SAM" id="Phobius"/>
    </source>
</evidence>
<feature type="transmembrane region" description="Helical" evidence="7">
    <location>
        <begin position="79"/>
        <end position="99"/>
    </location>
</feature>
<accession>A0A7W9SSS1</accession>
<keyword evidence="3" id="KW-1003">Cell membrane</keyword>
<evidence type="ECO:0000256" key="3">
    <source>
        <dbReference type="ARBA" id="ARBA00022475"/>
    </source>
</evidence>
<dbReference type="Gene3D" id="1.20.1250.20">
    <property type="entry name" value="MFS general substrate transporter like domains"/>
    <property type="match status" value="2"/>
</dbReference>
<reference evidence="8 9" key="1">
    <citation type="submission" date="2020-08" db="EMBL/GenBank/DDBJ databases">
        <title>Genomic Encyclopedia of Type Strains, Phase IV (KMG-IV): sequencing the most valuable type-strain genomes for metagenomic binning, comparative biology and taxonomic classification.</title>
        <authorList>
            <person name="Goeker M."/>
        </authorList>
    </citation>
    <scope>NUCLEOTIDE SEQUENCE [LARGE SCALE GENOMIC DNA]</scope>
    <source>
        <strain evidence="8 9">DSM 23562</strain>
    </source>
</reference>
<evidence type="ECO:0000313" key="9">
    <source>
        <dbReference type="Proteomes" id="UP000520814"/>
    </source>
</evidence>
<dbReference type="AlphaFoldDB" id="A0A7W9SSS1"/>
<feature type="transmembrane region" description="Helical" evidence="7">
    <location>
        <begin position="222"/>
        <end position="247"/>
    </location>
</feature>
<dbReference type="SUPFAM" id="SSF103473">
    <property type="entry name" value="MFS general substrate transporter"/>
    <property type="match status" value="1"/>
</dbReference>
<keyword evidence="4 7" id="KW-0812">Transmembrane</keyword>
<keyword evidence="9" id="KW-1185">Reference proteome</keyword>
<keyword evidence="5 7" id="KW-1133">Transmembrane helix</keyword>
<feature type="transmembrane region" description="Helical" evidence="7">
    <location>
        <begin position="16"/>
        <end position="37"/>
    </location>
</feature>
<dbReference type="CDD" id="cd06173">
    <property type="entry name" value="MFS_MefA_like"/>
    <property type="match status" value="1"/>
</dbReference>
<dbReference type="Pfam" id="PF05977">
    <property type="entry name" value="MFS_3"/>
    <property type="match status" value="1"/>
</dbReference>
<dbReference type="Proteomes" id="UP000520814">
    <property type="component" value="Unassembled WGS sequence"/>
</dbReference>
<comment type="subcellular location">
    <subcellularLocation>
        <location evidence="1">Cell membrane</location>
        <topology evidence="1">Multi-pass membrane protein</topology>
    </subcellularLocation>
</comment>
<feature type="transmembrane region" description="Helical" evidence="7">
    <location>
        <begin position="285"/>
        <end position="306"/>
    </location>
</feature>
<dbReference type="RefSeq" id="WP_184200741.1">
    <property type="nucleotide sequence ID" value="NZ_JACHGW010000004.1"/>
</dbReference>
<evidence type="ECO:0000256" key="5">
    <source>
        <dbReference type="ARBA" id="ARBA00022989"/>
    </source>
</evidence>
<dbReference type="PANTHER" id="PTHR23513:SF9">
    <property type="entry name" value="ENTEROBACTIN EXPORTER ENTS"/>
    <property type="match status" value="1"/>
</dbReference>
<feature type="transmembrane region" description="Helical" evidence="7">
    <location>
        <begin position="173"/>
        <end position="191"/>
    </location>
</feature>
<dbReference type="PANTHER" id="PTHR23513">
    <property type="entry name" value="INTEGRAL MEMBRANE EFFLUX PROTEIN-RELATED"/>
    <property type="match status" value="1"/>
</dbReference>
<feature type="transmembrane region" description="Helical" evidence="7">
    <location>
        <begin position="49"/>
        <end position="67"/>
    </location>
</feature>
<evidence type="ECO:0000313" key="8">
    <source>
        <dbReference type="EMBL" id="MBB6052182.1"/>
    </source>
</evidence>
<feature type="transmembrane region" description="Helical" evidence="7">
    <location>
        <begin position="259"/>
        <end position="278"/>
    </location>
</feature>
<proteinExistence type="predicted"/>
<dbReference type="InterPro" id="IPR010290">
    <property type="entry name" value="TM_effector"/>
</dbReference>
<dbReference type="InterPro" id="IPR036259">
    <property type="entry name" value="MFS_trans_sf"/>
</dbReference>
<sequence>MSRDPYAALRSPNYRLFALGGFASALGGQIFSIALGWELYERTHDPGALGLLGLLQAVPVVALALPAGDLADRKDRRGILLWTLPFVFFCMLGLAYLSWSNAPLWSLYALLLVEALFQATANPARSALLPQLVEQEDLANAIAWNTSRWQLASLGGPALGGFLLAIFHVAWPSYAIAAGALFLFWICVFFLRPLPMAEREVTTEGVLERLAAGAAFVRSQPLILAAISLDMLAVLFGGATALLPVFAKDILEVGPTGLGYLRAAPAVGALCVSLTIAYRSPLKRAGVALLWAVAGFGIATIVFGLSKNFYLSLLALALTGATDNISVVVRHTLVQATTPRHMQGRVSAVNSVFIGISNELGAAESGYVARWLGAVLSVLTGGIGTVLVVLGVAKKWPQLQELGPLESLRPEKES</sequence>
<protein>
    <submittedName>
        <fullName evidence="8">MFS family permease</fullName>
    </submittedName>
</protein>
<dbReference type="GO" id="GO:0005886">
    <property type="term" value="C:plasma membrane"/>
    <property type="evidence" value="ECO:0007669"/>
    <property type="project" value="UniProtKB-SubCell"/>
</dbReference>
<dbReference type="EMBL" id="JACHGW010000004">
    <property type="protein sequence ID" value="MBB6052182.1"/>
    <property type="molecule type" value="Genomic_DNA"/>
</dbReference>
<evidence type="ECO:0000256" key="1">
    <source>
        <dbReference type="ARBA" id="ARBA00004651"/>
    </source>
</evidence>
<evidence type="ECO:0000256" key="4">
    <source>
        <dbReference type="ARBA" id="ARBA00022692"/>
    </source>
</evidence>
<evidence type="ECO:0000256" key="2">
    <source>
        <dbReference type="ARBA" id="ARBA00022448"/>
    </source>
</evidence>
<keyword evidence="2" id="KW-0813">Transport</keyword>
<evidence type="ECO:0000256" key="6">
    <source>
        <dbReference type="ARBA" id="ARBA00023136"/>
    </source>
</evidence>
<feature type="transmembrane region" description="Helical" evidence="7">
    <location>
        <begin position="371"/>
        <end position="393"/>
    </location>
</feature>
<keyword evidence="6 7" id="KW-0472">Membrane</keyword>
<organism evidence="8 9">
    <name type="scientific">Armatimonas rosea</name>
    <dbReference type="NCBI Taxonomy" id="685828"/>
    <lineage>
        <taxon>Bacteria</taxon>
        <taxon>Bacillati</taxon>
        <taxon>Armatimonadota</taxon>
        <taxon>Armatimonadia</taxon>
        <taxon>Armatimonadales</taxon>
        <taxon>Armatimonadaceae</taxon>
        <taxon>Armatimonas</taxon>
    </lineage>
</organism>